<dbReference type="Proteomes" id="UP000191933">
    <property type="component" value="Unassembled WGS sequence"/>
</dbReference>
<evidence type="ECO:0000313" key="2">
    <source>
        <dbReference type="Proteomes" id="UP000191933"/>
    </source>
</evidence>
<name>A0A9W5F524_9HYPH</name>
<evidence type="ECO:0000313" key="1">
    <source>
        <dbReference type="EMBL" id="CUX00704.1"/>
    </source>
</evidence>
<proteinExistence type="predicted"/>
<gene>
    <name evidence="1" type="ORF">AGR2A_Lc90089</name>
</gene>
<protein>
    <submittedName>
        <fullName evidence="1">Uncharacterized protein</fullName>
    </submittedName>
</protein>
<reference evidence="1 2" key="1">
    <citation type="submission" date="2016-01" db="EMBL/GenBank/DDBJ databases">
        <authorList>
            <person name="Regsiter A."/>
            <person name="william w."/>
        </authorList>
    </citation>
    <scope>NUCLEOTIDE SEQUENCE [LARGE SCALE GENOMIC DNA]</scope>
    <source>
        <strain evidence="1 2">CFBP 5494</strain>
    </source>
</reference>
<dbReference type="AlphaFoldDB" id="A0A9W5F524"/>
<keyword evidence="2" id="KW-1185">Reference proteome</keyword>
<organism evidence="1 2">
    <name type="scientific">Agrobacterium genomosp. 2 str. CFBP 5494</name>
    <dbReference type="NCBI Taxonomy" id="1183436"/>
    <lineage>
        <taxon>Bacteria</taxon>
        <taxon>Pseudomonadati</taxon>
        <taxon>Pseudomonadota</taxon>
        <taxon>Alphaproteobacteria</taxon>
        <taxon>Hyphomicrobiales</taxon>
        <taxon>Rhizobiaceae</taxon>
        <taxon>Rhizobium/Agrobacterium group</taxon>
        <taxon>Agrobacterium</taxon>
        <taxon>Agrobacterium tumefaciens complex</taxon>
    </lineage>
</organism>
<accession>A0A9W5F524</accession>
<sequence>MSPGLLPVSAHRVERSERFRKGLAAIDNN</sequence>
<dbReference type="EMBL" id="FBVY01000038">
    <property type="protein sequence ID" value="CUX00704.1"/>
    <property type="molecule type" value="Genomic_DNA"/>
</dbReference>
<comment type="caution">
    <text evidence="1">The sequence shown here is derived from an EMBL/GenBank/DDBJ whole genome shotgun (WGS) entry which is preliminary data.</text>
</comment>